<dbReference type="Pfam" id="PF12031">
    <property type="entry name" value="BAF250_C"/>
    <property type="match status" value="1"/>
</dbReference>
<dbReference type="SMART" id="SM01014">
    <property type="entry name" value="ARID"/>
    <property type="match status" value="1"/>
</dbReference>
<dbReference type="Pfam" id="PF01388">
    <property type="entry name" value="ARID"/>
    <property type="match status" value="1"/>
</dbReference>
<feature type="compositionally biased region" description="Pro residues" evidence="4">
    <location>
        <begin position="279"/>
        <end position="297"/>
    </location>
</feature>
<feature type="compositionally biased region" description="Low complexity" evidence="4">
    <location>
        <begin position="16"/>
        <end position="54"/>
    </location>
</feature>
<dbReference type="Gene3D" id="1.10.150.60">
    <property type="entry name" value="ARID DNA-binding domain"/>
    <property type="match status" value="1"/>
</dbReference>
<feature type="compositionally biased region" description="Gly residues" evidence="4">
    <location>
        <begin position="814"/>
        <end position="830"/>
    </location>
</feature>
<accession>A0ABD1EGX0</accession>
<feature type="compositionally biased region" description="Low complexity" evidence="4">
    <location>
        <begin position="298"/>
        <end position="319"/>
    </location>
</feature>
<evidence type="ECO:0000259" key="5">
    <source>
        <dbReference type="PROSITE" id="PS51011"/>
    </source>
</evidence>
<comment type="subcellular location">
    <subcellularLocation>
        <location evidence="1">Nucleus</location>
    </subcellularLocation>
</comment>
<dbReference type="EMBL" id="JBDJPC010000008">
    <property type="protein sequence ID" value="KAL1492386.1"/>
    <property type="molecule type" value="Genomic_DNA"/>
</dbReference>
<evidence type="ECO:0000256" key="1">
    <source>
        <dbReference type="ARBA" id="ARBA00004123"/>
    </source>
</evidence>
<feature type="compositionally biased region" description="Low complexity" evidence="4">
    <location>
        <begin position="574"/>
        <end position="592"/>
    </location>
</feature>
<dbReference type="InterPro" id="IPR021906">
    <property type="entry name" value="BAF250/Osa"/>
</dbReference>
<proteinExistence type="predicted"/>
<sequence>MSQYRQDGGGGSTAVPSAAGQGPATAGAGPNGALEGETDTSSGSAAAPGAQPDSNAYSTEGAPSVPPPEAGHGYNPFPYGSAGPDHAFGPRQPFGGPKQLPPPPHRYVPGPPLSQPSGPTPTLNQLLQNPNPVPHRYQNNYPHPDQHYNQWPQKHPQNYGPGPAPPSSPYRQQQTFCSTYGSGPGSAPSGYDSRTSWPGGPPPSSPHSQHGPGSPGQPQPSQQPPSQPPTSQPQQNSSSSVPVSQSSPQPTQPPISHSPGPGPGGQMPPSPQPHNHQHQPPPGHPQGYPNRPPPPTTPNAHGPDAADLSGGNSNDSSGGPAPGTPNSQGMRPTPSPTGSTGSRSMSPAVGQNIPMPPRPSSSQSDGGSGSSGGGGGGGVPTRLSHSPMPPGPGSYCPSGQQAPHPGPYKGMVPGPGGASQNSPQMPIYQHQPGQYPGQTAGYPPRPPGNFGPSGQGYGPQSGCPSPGPNLRPPHYLKHHLQHKMGFAGVGPGSAPPSPGPPQNFHMGPPSGHHHTGMGPPSSMGPPNMLPSGMNNHPHEGPMPPPSSTPNSHPQMVNEMLDNGITTTSQGSMNTHVSAASGGGSVTSVVTTGPDGAPIDEGSQQSTLSNASAASGEDPACPQTPKSNRKNDMGHYSHPSTPQGTVPHEDYGEISSPGWPRTPASPKTDSLGKLYEMDESPDRRAWLDKLLAFMDDRRTPITTCPTISKNPLDLFRLYMYVKERGGFMEVTKNKTWKDIAGLLGIGASSSAAYTLRKHYTKNLLAYECQFDRGGIDPQPIINQVEASSKKKGAKATSVPSPGSSNSQDSFLSSAGAGGGGGGSMDGYGGYNGYPPSGNPEYPQRPSSQSASSPHGGSGGANHLNSAPSSGPSPAGGAGDNVSVSNPFDDVSPSPSPRGGPFPGGPHPSYPTGYPPGVRPVYPYSGESPGSSAGQPNAGPPPASQVQDPYNRYNANPAAAYSPRPPYGASPGPGGPPTPQTSAPSGYPGHQEYYRADQNSAPGYSSANKNMPPPGQQPPRRHPDFAKDQPYPPYGQPRTPMYGGWPNNSQYRPPQYGAPGNNQVAPQQWNQGARPGGPWPNNQGYQAGQPGQNQWQSMPNQAGQASPIRPVHRPGGKPFPPIMPPGSAVKGSNQQPVTNSYGHGQIPKREITFPPDSVENVTPVLYRRKRICRADVGPVDAWRLIMCLRSGILTEGTYALDMLNILLFDDSSVGYFGLNQWPGLLDLLLEHFKRNLSDMFDGPYPRNNDASNAEEKDIDLGSVVRPIDPILKTVVLSKTTNYTLISRRGDPVKFVDRPDDIFVQDNLKNWDTRGEENAATIAAGIPTDPWYTNADHILPNFQAEFGRIPFHTRLEEKKKEATMSKEEKEERPAPASPLLDEAPQLKISEKKRVRTKTLSDVISRIKQESPEDNEKVLMLDRSAKTDSIKTEVVNENSLNCEESVSSVRSDTVDLNISVNGECSNSISTELGGEQKRMNEVNCCSIDFSKRKRTMYDFEDESYSRDEASLVLLTESQDNLGKRCVCVSNILRSLTFIPGNEIEFAKSISFLALVGKLLLLHHEHPPRTQKTRNYDREEDADFADSCSSLQGESEWWWDFLVQIRENILVCIANIAGQIDFSTYEEDVTRPVLDGLLHWAICPSATAQDPFASVGAASFLSPQRLALEALCKLCVTNSNVDLVIATPPFTRLEKLSTVLTKHLCRSEDQVLREFSINLLHYLAAADSSTARVVASQTPCVSLLVAFIEQAEQSALDVANQRGINALRDNPDSMGTSLDMLRRAAATLVFLSRHPDNKALLVQQESRLLALVMSQILDQQVALLISKVLFQIARS</sequence>
<dbReference type="SUPFAM" id="SSF46774">
    <property type="entry name" value="ARID-like"/>
    <property type="match status" value="1"/>
</dbReference>
<gene>
    <name evidence="6" type="ORF">ABEB36_010639</name>
</gene>
<feature type="compositionally biased region" description="Pro residues" evidence="4">
    <location>
        <begin position="260"/>
        <end position="272"/>
    </location>
</feature>
<keyword evidence="2" id="KW-0597">Phosphoprotein</keyword>
<feature type="compositionally biased region" description="Pro residues" evidence="4">
    <location>
        <begin position="892"/>
        <end position="916"/>
    </location>
</feature>
<organism evidence="6 7">
    <name type="scientific">Hypothenemus hampei</name>
    <name type="common">Coffee berry borer</name>
    <dbReference type="NCBI Taxonomy" id="57062"/>
    <lineage>
        <taxon>Eukaryota</taxon>
        <taxon>Metazoa</taxon>
        <taxon>Ecdysozoa</taxon>
        <taxon>Arthropoda</taxon>
        <taxon>Hexapoda</taxon>
        <taxon>Insecta</taxon>
        <taxon>Pterygota</taxon>
        <taxon>Neoptera</taxon>
        <taxon>Endopterygota</taxon>
        <taxon>Coleoptera</taxon>
        <taxon>Polyphaga</taxon>
        <taxon>Cucujiformia</taxon>
        <taxon>Curculionidae</taxon>
        <taxon>Scolytinae</taxon>
        <taxon>Hypothenemus</taxon>
    </lineage>
</organism>
<feature type="compositionally biased region" description="Pro residues" evidence="4">
    <location>
        <begin position="961"/>
        <end position="977"/>
    </location>
</feature>
<dbReference type="PRINTS" id="PR01217">
    <property type="entry name" value="PRICHEXTENSN"/>
</dbReference>
<dbReference type="InterPro" id="IPR036431">
    <property type="entry name" value="ARID_dom_sf"/>
</dbReference>
<feature type="compositionally biased region" description="Polar residues" evidence="4">
    <location>
        <begin position="563"/>
        <end position="573"/>
    </location>
</feature>
<dbReference type="PANTHER" id="PTHR12656:SF5">
    <property type="entry name" value="TRITHORAX GROUP PROTEIN OSA"/>
    <property type="match status" value="1"/>
</dbReference>
<dbReference type="InterPro" id="IPR001606">
    <property type="entry name" value="ARID_dom"/>
</dbReference>
<feature type="compositionally biased region" description="Low complexity" evidence="4">
    <location>
        <begin position="232"/>
        <end position="259"/>
    </location>
</feature>
<feature type="compositionally biased region" description="Polar residues" evidence="4">
    <location>
        <begin position="115"/>
        <end position="130"/>
    </location>
</feature>
<keyword evidence="7" id="KW-1185">Reference proteome</keyword>
<dbReference type="GO" id="GO:0005634">
    <property type="term" value="C:nucleus"/>
    <property type="evidence" value="ECO:0007669"/>
    <property type="project" value="UniProtKB-SubCell"/>
</dbReference>
<feature type="region of interest" description="Disordered" evidence="4">
    <location>
        <begin position="1"/>
        <end position="468"/>
    </location>
</feature>
<feature type="region of interest" description="Disordered" evidence="4">
    <location>
        <begin position="785"/>
        <end position="1152"/>
    </location>
</feature>
<feature type="domain" description="ARID" evidence="5">
    <location>
        <begin position="679"/>
        <end position="770"/>
    </location>
</feature>
<dbReference type="Proteomes" id="UP001566132">
    <property type="component" value="Unassembled WGS sequence"/>
</dbReference>
<feature type="region of interest" description="Disordered" evidence="4">
    <location>
        <begin position="1355"/>
        <end position="1384"/>
    </location>
</feature>
<feature type="compositionally biased region" description="Polar residues" evidence="4">
    <location>
        <begin position="1058"/>
        <end position="1069"/>
    </location>
</feature>
<feature type="compositionally biased region" description="Pro residues" evidence="4">
    <location>
        <begin position="215"/>
        <end position="231"/>
    </location>
</feature>
<dbReference type="CDD" id="cd16865">
    <property type="entry name" value="ARID_ARID1A-like"/>
    <property type="match status" value="1"/>
</dbReference>
<feature type="compositionally biased region" description="Low complexity" evidence="4">
    <location>
        <begin position="947"/>
        <end position="960"/>
    </location>
</feature>
<dbReference type="SMART" id="SM00501">
    <property type="entry name" value="BRIGHT"/>
    <property type="match status" value="1"/>
</dbReference>
<dbReference type="PROSITE" id="PS51011">
    <property type="entry name" value="ARID"/>
    <property type="match status" value="1"/>
</dbReference>
<reference evidence="6 7" key="1">
    <citation type="submission" date="2024-05" db="EMBL/GenBank/DDBJ databases">
        <title>Genetic variation in Jamaican populations of the coffee berry borer (Hypothenemus hampei).</title>
        <authorList>
            <person name="Errbii M."/>
            <person name="Myrie A."/>
        </authorList>
    </citation>
    <scope>NUCLEOTIDE SEQUENCE [LARGE SCALE GENOMIC DNA]</scope>
    <source>
        <strain evidence="6">JA-Hopewell-2020-01-JO</strain>
        <tissue evidence="6">Whole body</tissue>
    </source>
</reference>
<feature type="compositionally biased region" description="Polar residues" evidence="4">
    <location>
        <begin position="1078"/>
        <end position="1102"/>
    </location>
</feature>
<feature type="compositionally biased region" description="Gly residues" evidence="4">
    <location>
        <begin position="366"/>
        <end position="379"/>
    </location>
</feature>
<feature type="compositionally biased region" description="Low complexity" evidence="4">
    <location>
        <begin position="329"/>
        <end position="347"/>
    </location>
</feature>
<name>A0ABD1EGX0_HYPHA</name>
<evidence type="ECO:0000256" key="4">
    <source>
        <dbReference type="SAM" id="MobiDB-lite"/>
    </source>
</evidence>
<evidence type="ECO:0000256" key="2">
    <source>
        <dbReference type="ARBA" id="ARBA00022553"/>
    </source>
</evidence>
<feature type="compositionally biased region" description="Low complexity" evidence="4">
    <location>
        <begin position="178"/>
        <end position="191"/>
    </location>
</feature>
<protein>
    <recommendedName>
        <fullName evidence="5">ARID domain-containing protein</fullName>
    </recommendedName>
</protein>
<feature type="compositionally biased region" description="Polar residues" evidence="4">
    <location>
        <begin position="601"/>
        <end position="612"/>
    </location>
</feature>
<feature type="region of interest" description="Disordered" evidence="4">
    <location>
        <begin position="485"/>
        <end position="672"/>
    </location>
</feature>
<feature type="compositionally biased region" description="Low complexity" evidence="4">
    <location>
        <begin position="831"/>
        <end position="853"/>
    </location>
</feature>
<dbReference type="InterPro" id="IPR033388">
    <property type="entry name" value="BAF250_C"/>
</dbReference>
<feature type="compositionally biased region" description="Basic and acidic residues" evidence="4">
    <location>
        <begin position="1355"/>
        <end position="1370"/>
    </location>
</feature>
<keyword evidence="3" id="KW-0539">Nucleus</keyword>
<feature type="compositionally biased region" description="Polar residues" evidence="4">
    <location>
        <begin position="1128"/>
        <end position="1140"/>
    </location>
</feature>
<evidence type="ECO:0000313" key="7">
    <source>
        <dbReference type="Proteomes" id="UP001566132"/>
    </source>
</evidence>
<feature type="compositionally biased region" description="Low complexity" evidence="4">
    <location>
        <begin position="516"/>
        <end position="535"/>
    </location>
</feature>
<evidence type="ECO:0000256" key="3">
    <source>
        <dbReference type="ARBA" id="ARBA00023242"/>
    </source>
</evidence>
<feature type="compositionally biased region" description="Polar residues" evidence="4">
    <location>
        <begin position="137"/>
        <end position="156"/>
    </location>
</feature>
<feature type="compositionally biased region" description="Polar residues" evidence="4">
    <location>
        <begin position="797"/>
        <end position="810"/>
    </location>
</feature>
<evidence type="ECO:0000313" key="6">
    <source>
        <dbReference type="EMBL" id="KAL1492386.1"/>
    </source>
</evidence>
<feature type="compositionally biased region" description="Pro residues" evidence="4">
    <location>
        <begin position="99"/>
        <end position="114"/>
    </location>
</feature>
<feature type="compositionally biased region" description="Polar residues" evidence="4">
    <location>
        <begin position="995"/>
        <end position="1007"/>
    </location>
</feature>
<comment type="caution">
    <text evidence="6">The sequence shown here is derived from an EMBL/GenBank/DDBJ whole genome shotgun (WGS) entry which is preliminary data.</text>
</comment>
<dbReference type="PANTHER" id="PTHR12656">
    <property type="entry name" value="BRG-1 ASSOCIATED FACTOR 250 BAF250"/>
    <property type="match status" value="1"/>
</dbReference>